<feature type="compositionally biased region" description="Basic and acidic residues" evidence="6">
    <location>
        <begin position="206"/>
        <end position="217"/>
    </location>
</feature>
<dbReference type="Proteomes" id="UP000634136">
    <property type="component" value="Unassembled WGS sequence"/>
</dbReference>
<feature type="domain" description="MADS-box" evidence="8">
    <location>
        <begin position="30"/>
        <end position="67"/>
    </location>
</feature>
<dbReference type="OrthoDB" id="1898716at2759"/>
<protein>
    <submittedName>
        <fullName evidence="9">Agamous-like MADS-box protein AGL15</fullName>
    </submittedName>
</protein>
<evidence type="ECO:0000259" key="8">
    <source>
        <dbReference type="PROSITE" id="PS50066"/>
    </source>
</evidence>
<keyword evidence="2" id="KW-0805">Transcription regulation</keyword>
<keyword evidence="4" id="KW-0804">Transcription</keyword>
<feature type="signal peptide" evidence="7">
    <location>
        <begin position="1"/>
        <end position="19"/>
    </location>
</feature>
<dbReference type="InterPro" id="IPR002100">
    <property type="entry name" value="TF_MADSbox"/>
</dbReference>
<evidence type="ECO:0000256" key="2">
    <source>
        <dbReference type="ARBA" id="ARBA00023015"/>
    </source>
</evidence>
<keyword evidence="7" id="KW-0732">Signal</keyword>
<dbReference type="EMBL" id="JAAIUW010000005">
    <property type="protein sequence ID" value="KAF7831735.1"/>
    <property type="molecule type" value="Genomic_DNA"/>
</dbReference>
<evidence type="ECO:0000313" key="10">
    <source>
        <dbReference type="Proteomes" id="UP000634136"/>
    </source>
</evidence>
<name>A0A834U041_9FABA</name>
<accession>A0A834U041</accession>
<evidence type="ECO:0000256" key="4">
    <source>
        <dbReference type="ARBA" id="ARBA00023163"/>
    </source>
</evidence>
<feature type="compositionally biased region" description="Polar residues" evidence="6">
    <location>
        <begin position="187"/>
        <end position="205"/>
    </location>
</feature>
<feature type="compositionally biased region" description="Basic and acidic residues" evidence="6">
    <location>
        <begin position="135"/>
        <end position="158"/>
    </location>
</feature>
<evidence type="ECO:0000256" key="7">
    <source>
        <dbReference type="SAM" id="SignalP"/>
    </source>
</evidence>
<dbReference type="InterPro" id="IPR050142">
    <property type="entry name" value="MADS-box/MEF2_TF"/>
</dbReference>
<gene>
    <name evidence="9" type="ORF">G2W53_014068</name>
</gene>
<reference evidence="9" key="1">
    <citation type="submission" date="2020-09" db="EMBL/GenBank/DDBJ databases">
        <title>Genome-Enabled Discovery of Anthraquinone Biosynthesis in Senna tora.</title>
        <authorList>
            <person name="Kang S.-H."/>
            <person name="Pandey R.P."/>
            <person name="Lee C.-M."/>
            <person name="Sim J.-S."/>
            <person name="Jeong J.-T."/>
            <person name="Choi B.-S."/>
            <person name="Jung M."/>
            <person name="Ginzburg D."/>
            <person name="Zhao K."/>
            <person name="Won S.Y."/>
            <person name="Oh T.-J."/>
            <person name="Yu Y."/>
            <person name="Kim N.-H."/>
            <person name="Lee O.R."/>
            <person name="Lee T.-H."/>
            <person name="Bashyal P."/>
            <person name="Kim T.-S."/>
            <person name="Lee W.-H."/>
            <person name="Kawkins C."/>
            <person name="Kim C.-K."/>
            <person name="Kim J.S."/>
            <person name="Ahn B.O."/>
            <person name="Rhee S.Y."/>
            <person name="Sohng J.K."/>
        </authorList>
    </citation>
    <scope>NUCLEOTIDE SEQUENCE</scope>
    <source>
        <tissue evidence="9">Leaf</tissue>
    </source>
</reference>
<evidence type="ECO:0000256" key="3">
    <source>
        <dbReference type="ARBA" id="ARBA00023125"/>
    </source>
</evidence>
<dbReference type="PROSITE" id="PS50066">
    <property type="entry name" value="MADS_BOX_2"/>
    <property type="match status" value="1"/>
</dbReference>
<feature type="chain" id="PRO_5032326521" evidence="7">
    <location>
        <begin position="20"/>
        <end position="223"/>
    </location>
</feature>
<dbReference type="Pfam" id="PF00319">
    <property type="entry name" value="SRF-TF"/>
    <property type="match status" value="1"/>
</dbReference>
<sequence length="223" mass="25495">MHSLLLLIFIFSLKTDVSPTNTSKHIELCRRNGLLKKVQELAILCDAEVGVIIFFNTRKLFEFSNPGYCPGRSAFESCLPRYSTLKPLTFREPLALLGSFCRAARSIGSTFIRILGRKQTFKEEQNIKGEKSFLEDKKTEIKRPQEQSREQLRDEMKQRRATNSSTTDRRRTDCKTEADRAAKRSRTTNGVANGQRQQRTSGSRTETAETKWSKAELARINPS</sequence>
<dbReference type="Gene3D" id="3.40.1810.10">
    <property type="entry name" value="Transcription factor, MADS-box"/>
    <property type="match status" value="1"/>
</dbReference>
<evidence type="ECO:0000313" key="9">
    <source>
        <dbReference type="EMBL" id="KAF7831735.1"/>
    </source>
</evidence>
<dbReference type="SMART" id="SM00432">
    <property type="entry name" value="MADS"/>
    <property type="match status" value="1"/>
</dbReference>
<feature type="region of interest" description="Disordered" evidence="6">
    <location>
        <begin position="135"/>
        <end position="223"/>
    </location>
</feature>
<dbReference type="GO" id="GO:0046983">
    <property type="term" value="F:protein dimerization activity"/>
    <property type="evidence" value="ECO:0007669"/>
    <property type="project" value="InterPro"/>
</dbReference>
<dbReference type="PANTHER" id="PTHR48019">
    <property type="entry name" value="SERUM RESPONSE FACTOR HOMOLOG"/>
    <property type="match status" value="1"/>
</dbReference>
<dbReference type="GO" id="GO:0005634">
    <property type="term" value="C:nucleus"/>
    <property type="evidence" value="ECO:0007669"/>
    <property type="project" value="UniProtKB-SubCell"/>
</dbReference>
<evidence type="ECO:0000256" key="6">
    <source>
        <dbReference type="SAM" id="MobiDB-lite"/>
    </source>
</evidence>
<evidence type="ECO:0000256" key="5">
    <source>
        <dbReference type="ARBA" id="ARBA00023242"/>
    </source>
</evidence>
<comment type="subcellular location">
    <subcellularLocation>
        <location evidence="1">Nucleus</location>
    </subcellularLocation>
</comment>
<evidence type="ECO:0000256" key="1">
    <source>
        <dbReference type="ARBA" id="ARBA00004123"/>
    </source>
</evidence>
<dbReference type="SUPFAM" id="SSF55455">
    <property type="entry name" value="SRF-like"/>
    <property type="match status" value="1"/>
</dbReference>
<proteinExistence type="predicted"/>
<organism evidence="9 10">
    <name type="scientific">Senna tora</name>
    <dbReference type="NCBI Taxonomy" id="362788"/>
    <lineage>
        <taxon>Eukaryota</taxon>
        <taxon>Viridiplantae</taxon>
        <taxon>Streptophyta</taxon>
        <taxon>Embryophyta</taxon>
        <taxon>Tracheophyta</taxon>
        <taxon>Spermatophyta</taxon>
        <taxon>Magnoliopsida</taxon>
        <taxon>eudicotyledons</taxon>
        <taxon>Gunneridae</taxon>
        <taxon>Pentapetalae</taxon>
        <taxon>rosids</taxon>
        <taxon>fabids</taxon>
        <taxon>Fabales</taxon>
        <taxon>Fabaceae</taxon>
        <taxon>Caesalpinioideae</taxon>
        <taxon>Cassia clade</taxon>
        <taxon>Senna</taxon>
    </lineage>
</organism>
<feature type="compositionally biased region" description="Basic and acidic residues" evidence="6">
    <location>
        <begin position="167"/>
        <end position="182"/>
    </location>
</feature>
<dbReference type="AlphaFoldDB" id="A0A834U041"/>
<dbReference type="GO" id="GO:0003677">
    <property type="term" value="F:DNA binding"/>
    <property type="evidence" value="ECO:0007669"/>
    <property type="project" value="UniProtKB-KW"/>
</dbReference>
<dbReference type="InterPro" id="IPR036879">
    <property type="entry name" value="TF_MADSbox_sf"/>
</dbReference>
<keyword evidence="3" id="KW-0238">DNA-binding</keyword>
<dbReference type="PRINTS" id="PR00404">
    <property type="entry name" value="MADSDOMAIN"/>
</dbReference>
<comment type="caution">
    <text evidence="9">The sequence shown here is derived from an EMBL/GenBank/DDBJ whole genome shotgun (WGS) entry which is preliminary data.</text>
</comment>
<keyword evidence="10" id="KW-1185">Reference proteome</keyword>
<keyword evidence="5" id="KW-0539">Nucleus</keyword>